<keyword evidence="3" id="KW-0378">Hydrolase</keyword>
<evidence type="ECO:0000256" key="3">
    <source>
        <dbReference type="ARBA" id="ARBA00022801"/>
    </source>
</evidence>
<dbReference type="SUPFAM" id="SSF54001">
    <property type="entry name" value="Cysteine proteinases"/>
    <property type="match status" value="1"/>
</dbReference>
<organism evidence="7 8">
    <name type="scientific">Trypanosoma rangeli SC58</name>
    <dbReference type="NCBI Taxonomy" id="429131"/>
    <lineage>
        <taxon>Eukaryota</taxon>
        <taxon>Discoba</taxon>
        <taxon>Euglenozoa</taxon>
        <taxon>Kinetoplastea</taxon>
        <taxon>Metakinetoplastina</taxon>
        <taxon>Trypanosomatida</taxon>
        <taxon>Trypanosomatidae</taxon>
        <taxon>Trypanosoma</taxon>
        <taxon>Herpetosoma</taxon>
    </lineage>
</organism>
<dbReference type="GO" id="GO:0016926">
    <property type="term" value="P:protein desumoylation"/>
    <property type="evidence" value="ECO:0007669"/>
    <property type="project" value="TreeGrafter"/>
</dbReference>
<dbReference type="Pfam" id="PF02902">
    <property type="entry name" value="Peptidase_C48"/>
    <property type="match status" value="1"/>
</dbReference>
<dbReference type="Proteomes" id="UP000031737">
    <property type="component" value="Unassembled WGS sequence"/>
</dbReference>
<dbReference type="PANTHER" id="PTHR12606:SF1">
    <property type="entry name" value="UBIQUITIN-LIKE-SPECIFIC PROTEASE 1A"/>
    <property type="match status" value="1"/>
</dbReference>
<evidence type="ECO:0000256" key="5">
    <source>
        <dbReference type="SAM" id="MobiDB-lite"/>
    </source>
</evidence>
<dbReference type="AlphaFoldDB" id="A0A061J021"/>
<feature type="compositionally biased region" description="Basic and acidic residues" evidence="5">
    <location>
        <begin position="164"/>
        <end position="182"/>
    </location>
</feature>
<evidence type="ECO:0000256" key="1">
    <source>
        <dbReference type="ARBA" id="ARBA00005234"/>
    </source>
</evidence>
<accession>A0A061J021</accession>
<comment type="similarity">
    <text evidence="1">Belongs to the peptidase C48 family.</text>
</comment>
<proteinExistence type="inferred from homology"/>
<evidence type="ECO:0000256" key="4">
    <source>
        <dbReference type="ARBA" id="ARBA00022807"/>
    </source>
</evidence>
<gene>
    <name evidence="7" type="ORF">TRSC58_04839</name>
</gene>
<dbReference type="Gene3D" id="3.40.395.10">
    <property type="entry name" value="Adenoviral Proteinase, Chain A"/>
    <property type="match status" value="1"/>
</dbReference>
<feature type="region of interest" description="Disordered" evidence="5">
    <location>
        <begin position="22"/>
        <end position="53"/>
    </location>
</feature>
<evidence type="ECO:0000313" key="8">
    <source>
        <dbReference type="Proteomes" id="UP000031737"/>
    </source>
</evidence>
<protein>
    <recommendedName>
        <fullName evidence="6">Ubiquitin-like protease family profile domain-containing protein</fullName>
    </recommendedName>
</protein>
<keyword evidence="2" id="KW-0645">Protease</keyword>
<dbReference type="InterPro" id="IPR038765">
    <property type="entry name" value="Papain-like_cys_pep_sf"/>
</dbReference>
<feature type="region of interest" description="Disordered" evidence="5">
    <location>
        <begin position="144"/>
        <end position="182"/>
    </location>
</feature>
<dbReference type="VEuPathDB" id="TriTrypDB:TRSC58_04839"/>
<dbReference type="PROSITE" id="PS50600">
    <property type="entry name" value="ULP_PROTEASE"/>
    <property type="match status" value="1"/>
</dbReference>
<evidence type="ECO:0000259" key="6">
    <source>
        <dbReference type="PROSITE" id="PS50600"/>
    </source>
</evidence>
<sequence>MTHALLSSVGWAYRGLFSLRQPQQQPGEEEEQAWERAPQDWGGLPSPAVRPPAGGVEVYAERTVDDNAGGRHNAFPLFSRFGSWRSRRRQRSSHSGKRETCGSRRTSHRFMELLRCWSSRSREGGIPISVEEELEEELVASSAASWSSTMTPAASTPGAVDGALAEHSRSRTLAPHEKRQQPVTVEDMRDRVMSAPLSLWEVPLLEEVGQNGHLDGREATGMGNNGVEGKMLFAPVETPQGTPPPRFPLATEALVSRMTLPDATTATSLLPSAAVKKQNMVCERDAHLLALHVHEMGSLLQCGSRWSDALLGAAAAAQKSCGVKLLAEEQSLSTPMEESVMFDDLSRRFLFSVVTGEDRHVRTVYEDVMSTVCRGIIEEEVIHHIQRMEGAALRALDYWAVEVIVTELTEVKQRLLPAPALSSGIQRHIKGRKAAVLTALTEDAEDKEAYASVLRRSRGNSGQAQETAVSFKNGLTLSYQQLATLGPGQWLNDQVINAYLSMIVEERNQAAGKEVVVSLGTHFFARVQQELRGSSCCTASGLPALHKDSGILRWLKRRRHILQPGVTRVVLIPINLSQTHWALAVLNWELRTWFYYDSYIKSTAAMTRGAEVLQQLAHVFLESQRILCEKEAGNACPPADWRLVVAVPLRGDECCRDGGFAVAPQQTNMYDCGVFVCHMVWCAVQGIATMFAQDAVTAHRKVMLHELLCQQSLLQLPVTAFLTP</sequence>
<comment type="caution">
    <text evidence="7">The sequence shown here is derived from an EMBL/GenBank/DDBJ whole genome shotgun (WGS) entry which is preliminary data.</text>
</comment>
<dbReference type="EMBL" id="AUPL01004839">
    <property type="protein sequence ID" value="ESL07471.1"/>
    <property type="molecule type" value="Genomic_DNA"/>
</dbReference>
<name>A0A061J021_TRYRA</name>
<dbReference type="GO" id="GO:0006508">
    <property type="term" value="P:proteolysis"/>
    <property type="evidence" value="ECO:0007669"/>
    <property type="project" value="UniProtKB-KW"/>
</dbReference>
<keyword evidence="8" id="KW-1185">Reference proteome</keyword>
<reference evidence="7 8" key="1">
    <citation type="submission" date="2013-07" db="EMBL/GenBank/DDBJ databases">
        <authorList>
            <person name="Stoco P.H."/>
            <person name="Wagner G."/>
            <person name="Gerber A."/>
            <person name="Zaha A."/>
            <person name="Thompson C."/>
            <person name="Bartholomeu D.C."/>
            <person name="Luckemeyer D.D."/>
            <person name="Bahia D."/>
            <person name="Loreto E."/>
            <person name="Prestes E.B."/>
            <person name="Lima F.M."/>
            <person name="Rodrigues-Luiz G."/>
            <person name="Vallejo G.A."/>
            <person name="Filho J.F."/>
            <person name="Monteiro K.M."/>
            <person name="Tyler K.M."/>
            <person name="de Almeida L.G."/>
            <person name="Ortiz M.F."/>
            <person name="Siervo M.A."/>
            <person name="de Moraes M.H."/>
            <person name="Cunha O.L."/>
            <person name="Mendonca-Neto R."/>
            <person name="Silva R."/>
            <person name="Teixeira S.M."/>
            <person name="Murta S.M."/>
            <person name="Sincero T.C."/>
            <person name="Mendes T.A."/>
            <person name="Urmenyi T.P."/>
            <person name="Silva V.G."/>
            <person name="da Rocha W.D."/>
            <person name="Andersson B."/>
            <person name="Romanha A.J."/>
            <person name="Steindel M."/>
            <person name="de Vasconcelos A.T."/>
            <person name="Grisard E.C."/>
        </authorList>
    </citation>
    <scope>NUCLEOTIDE SEQUENCE [LARGE SCALE GENOMIC DNA]</scope>
    <source>
        <strain evidence="7 8">SC58</strain>
    </source>
</reference>
<dbReference type="PANTHER" id="PTHR12606">
    <property type="entry name" value="SENTRIN/SUMO-SPECIFIC PROTEASE"/>
    <property type="match status" value="1"/>
</dbReference>
<dbReference type="OrthoDB" id="1939479at2759"/>
<evidence type="ECO:0000313" key="7">
    <source>
        <dbReference type="EMBL" id="ESL07471.1"/>
    </source>
</evidence>
<feature type="domain" description="Ubiquitin-like protease family profile" evidence="6">
    <location>
        <begin position="475"/>
        <end position="683"/>
    </location>
</feature>
<dbReference type="GO" id="GO:0016929">
    <property type="term" value="F:deSUMOylase activity"/>
    <property type="evidence" value="ECO:0007669"/>
    <property type="project" value="TreeGrafter"/>
</dbReference>
<dbReference type="GO" id="GO:0005634">
    <property type="term" value="C:nucleus"/>
    <property type="evidence" value="ECO:0007669"/>
    <property type="project" value="TreeGrafter"/>
</dbReference>
<dbReference type="InterPro" id="IPR003653">
    <property type="entry name" value="Peptidase_C48_C"/>
</dbReference>
<keyword evidence="4" id="KW-0788">Thiol protease</keyword>
<evidence type="ECO:0000256" key="2">
    <source>
        <dbReference type="ARBA" id="ARBA00022670"/>
    </source>
</evidence>